<accession>A0A3S0PPU2</accession>
<name>A0A3S0PPU2_9GAMM</name>
<dbReference type="EMBL" id="RYYV01000004">
    <property type="protein sequence ID" value="RUL77615.1"/>
    <property type="molecule type" value="Genomic_DNA"/>
</dbReference>
<dbReference type="AlphaFoldDB" id="A0A3S0PPU2"/>
<evidence type="ECO:0000313" key="2">
    <source>
        <dbReference type="Proteomes" id="UP000274358"/>
    </source>
</evidence>
<dbReference type="RefSeq" id="WP_126684010.1">
    <property type="nucleotide sequence ID" value="NZ_RYYV01000004.1"/>
</dbReference>
<protein>
    <submittedName>
        <fullName evidence="1">Uncharacterized protein</fullName>
    </submittedName>
</protein>
<gene>
    <name evidence="1" type="ORF">EKH80_06985</name>
</gene>
<dbReference type="OrthoDB" id="5963528at2"/>
<organism evidence="1 2">
    <name type="scientific">Dyella choica</name>
    <dbReference type="NCBI Taxonomy" id="1927959"/>
    <lineage>
        <taxon>Bacteria</taxon>
        <taxon>Pseudomonadati</taxon>
        <taxon>Pseudomonadota</taxon>
        <taxon>Gammaproteobacteria</taxon>
        <taxon>Lysobacterales</taxon>
        <taxon>Rhodanobacteraceae</taxon>
        <taxon>Dyella</taxon>
    </lineage>
</organism>
<dbReference type="Proteomes" id="UP000274358">
    <property type="component" value="Unassembled WGS sequence"/>
</dbReference>
<comment type="caution">
    <text evidence="1">The sequence shown here is derived from an EMBL/GenBank/DDBJ whole genome shotgun (WGS) entry which is preliminary data.</text>
</comment>
<evidence type="ECO:0000313" key="1">
    <source>
        <dbReference type="EMBL" id="RUL77615.1"/>
    </source>
</evidence>
<sequence>MKLAGTSLAIHVIQNLLRNSEAFSRAKAADRLPAPGQWPLSSSQVDGLYAALYVLRRHGDNMLMAEQDR</sequence>
<proteinExistence type="predicted"/>
<reference evidence="1 2" key="1">
    <citation type="submission" date="2018-12" db="EMBL/GenBank/DDBJ databases">
        <title>Dyella dinghuensis sp. nov. DHOA06 and Dyella choica sp. nov. 4M-K27, isolated from forest soil.</title>
        <authorList>
            <person name="Qiu L.-H."/>
            <person name="Gao Z.-H."/>
        </authorList>
    </citation>
    <scope>NUCLEOTIDE SEQUENCE [LARGE SCALE GENOMIC DNA]</scope>
    <source>
        <strain evidence="1 2">4M-K27</strain>
    </source>
</reference>
<keyword evidence="2" id="KW-1185">Reference proteome</keyword>